<sequence>METPLDRARQTAHLDMQRDGVVLSDSQKRGIVQSTSELRAEIARIDALRLELLAQTDINNFLLAPVLQLPHEILSLIFDLALTGVRIHDKNFGEPCLTRVCRVWRTVALSTPQLWTEVNIPTDPEPPSKHAISTYVARSGQLPLHIFVDAYMWQCMTIDEEEWKTAAEVLQYVAQLSMHRWRRLDITGDFLVFARQKELELPRLESVSIAAISWLEHDEEPDADKPQLPLDFLANASNLRDVTLEVAYPNVRLPWQDIPHLTFILRTANDEELGGVVDAVSRHRAELETLAVLRVHGRHYAFAFPPSISSDIQITAPNLVDATFSGLGYTALAPLDAPKLASITMRDIGQQRMRPGPFITLYNVAQRTNLAQTLRRLSLEAIVWQGSLAAVRQCLGALVHLEDLHVAATLFGQVTKEFRETVNELLCPRFLDWLTRADDPLPSEPLPNLTSLTLNFYSACKHDLKEQLIDLVESRKDAIVIEGVTHKALTRFTTDRNFDFHIPAPGL</sequence>
<evidence type="ECO:0000313" key="2">
    <source>
        <dbReference type="Proteomes" id="UP000007431"/>
    </source>
</evidence>
<name>D8PY91_SCHCM</name>
<keyword evidence="2" id="KW-1185">Reference proteome</keyword>
<accession>D8PY91</accession>
<dbReference type="HOGENOM" id="CLU_018544_13_0_1"/>
<organism evidence="2">
    <name type="scientific">Schizophyllum commune (strain H4-8 / FGSC 9210)</name>
    <name type="common">Split gill fungus</name>
    <dbReference type="NCBI Taxonomy" id="578458"/>
    <lineage>
        <taxon>Eukaryota</taxon>
        <taxon>Fungi</taxon>
        <taxon>Dikarya</taxon>
        <taxon>Basidiomycota</taxon>
        <taxon>Agaricomycotina</taxon>
        <taxon>Agaricomycetes</taxon>
        <taxon>Agaricomycetidae</taxon>
        <taxon>Agaricales</taxon>
        <taxon>Schizophyllaceae</taxon>
        <taxon>Schizophyllum</taxon>
    </lineage>
</organism>
<dbReference type="EMBL" id="GL377304">
    <property type="protein sequence ID" value="EFI99208.1"/>
    <property type="molecule type" value="Genomic_DNA"/>
</dbReference>
<reference evidence="1 2" key="1">
    <citation type="journal article" date="2010" name="Nat. Biotechnol.">
        <title>Genome sequence of the model mushroom Schizophyllum commune.</title>
        <authorList>
            <person name="Ohm R.A."/>
            <person name="de Jong J.F."/>
            <person name="Lugones L.G."/>
            <person name="Aerts A."/>
            <person name="Kothe E."/>
            <person name="Stajich J.E."/>
            <person name="de Vries R.P."/>
            <person name="Record E."/>
            <person name="Levasseur A."/>
            <person name="Baker S.E."/>
            <person name="Bartholomew K.A."/>
            <person name="Coutinho P.M."/>
            <person name="Erdmann S."/>
            <person name="Fowler T.J."/>
            <person name="Gathman A.C."/>
            <person name="Lombard V."/>
            <person name="Henrissat B."/>
            <person name="Knabe N."/>
            <person name="Kuees U."/>
            <person name="Lilly W.W."/>
            <person name="Lindquist E."/>
            <person name="Lucas S."/>
            <person name="Magnuson J.K."/>
            <person name="Piumi F."/>
            <person name="Raudaskoski M."/>
            <person name="Salamov A."/>
            <person name="Schmutz J."/>
            <person name="Schwarze F.W.M.R."/>
            <person name="vanKuyk P.A."/>
            <person name="Horton J.S."/>
            <person name="Grigoriev I.V."/>
            <person name="Woesten H.A.B."/>
        </authorList>
    </citation>
    <scope>NUCLEOTIDE SEQUENCE [LARGE SCALE GENOMIC DNA]</scope>
    <source>
        <strain evidence="2">H4-8 / FGSC 9210</strain>
    </source>
</reference>
<dbReference type="OrthoDB" id="2939176at2759"/>
<gene>
    <name evidence="1" type="ORF">SCHCODRAFT_107451</name>
</gene>
<dbReference type="KEGG" id="scm:SCHCO_02616952"/>
<dbReference type="AlphaFoldDB" id="D8PY91"/>
<dbReference type="Proteomes" id="UP000007431">
    <property type="component" value="Unassembled WGS sequence"/>
</dbReference>
<proteinExistence type="predicted"/>
<protein>
    <submittedName>
        <fullName evidence="1">Uncharacterized protein</fullName>
    </submittedName>
</protein>
<dbReference type="InParanoid" id="D8PY91"/>
<feature type="non-terminal residue" evidence="1">
    <location>
        <position position="507"/>
    </location>
</feature>
<evidence type="ECO:0000313" key="1">
    <source>
        <dbReference type="EMBL" id="EFI99208.1"/>
    </source>
</evidence>
<dbReference type="GeneID" id="9596983"/>
<dbReference type="OMA" id="ERIEHHY"/>
<dbReference type="VEuPathDB" id="FungiDB:SCHCODRAFT_02616952"/>